<keyword evidence="2" id="KW-1185">Reference proteome</keyword>
<organism evidence="1 2">
    <name type="scientific">Scortum barcoo</name>
    <name type="common">barcoo grunter</name>
    <dbReference type="NCBI Taxonomy" id="214431"/>
    <lineage>
        <taxon>Eukaryota</taxon>
        <taxon>Metazoa</taxon>
        <taxon>Chordata</taxon>
        <taxon>Craniata</taxon>
        <taxon>Vertebrata</taxon>
        <taxon>Euteleostomi</taxon>
        <taxon>Actinopterygii</taxon>
        <taxon>Neopterygii</taxon>
        <taxon>Teleostei</taxon>
        <taxon>Neoteleostei</taxon>
        <taxon>Acanthomorphata</taxon>
        <taxon>Eupercaria</taxon>
        <taxon>Centrarchiformes</taxon>
        <taxon>Terapontoidei</taxon>
        <taxon>Terapontidae</taxon>
        <taxon>Scortum</taxon>
    </lineage>
</organism>
<gene>
    <name evidence="1" type="ORF">L3Q82_017552</name>
</gene>
<sequence>MSTSCDVELMVKRGTAVKAAPQQRLTVKCPIKHCGEPQNVTWCKMLEATRCEEIDCTENVEITQNDKPENKLISFLTFIRISIHDGGLYRCGLKGKKFELSHIINISVSELNQGVKSSDNNADELPSVVGNSPIAGDEDVSWLPYFSICVSTALLILTLTVMTLLSFHGWKRTLTFSDTNRQKMSSHVIPSLPKVNPPSTPILQSHLTIENDIYSRSTAEKPSQPPPMTDGSQPASANTSNAVYAVIKYCQSGIPAREQHAAARQDKKAEYAVINVP</sequence>
<protein>
    <submittedName>
        <fullName evidence="1">Uncharacterized protein</fullName>
    </submittedName>
</protein>
<evidence type="ECO:0000313" key="1">
    <source>
        <dbReference type="EMBL" id="KAI3356322.1"/>
    </source>
</evidence>
<name>A0ACB8VKX0_9TELE</name>
<comment type="caution">
    <text evidence="1">The sequence shown here is derived from an EMBL/GenBank/DDBJ whole genome shotgun (WGS) entry which is preliminary data.</text>
</comment>
<reference evidence="1" key="1">
    <citation type="submission" date="2022-04" db="EMBL/GenBank/DDBJ databases">
        <title>Jade perch genome.</title>
        <authorList>
            <person name="Chao B."/>
        </authorList>
    </citation>
    <scope>NUCLEOTIDE SEQUENCE</scope>
    <source>
        <strain evidence="1">CB-2022</strain>
    </source>
</reference>
<dbReference type="Proteomes" id="UP000831701">
    <property type="component" value="Chromosome 20"/>
</dbReference>
<evidence type="ECO:0000313" key="2">
    <source>
        <dbReference type="Proteomes" id="UP000831701"/>
    </source>
</evidence>
<dbReference type="EMBL" id="CM041550">
    <property type="protein sequence ID" value="KAI3356322.1"/>
    <property type="molecule type" value="Genomic_DNA"/>
</dbReference>
<accession>A0ACB8VKX0</accession>
<proteinExistence type="predicted"/>